<dbReference type="RefSeq" id="WP_113888733.1">
    <property type="nucleotide sequence ID" value="NZ_QNRK01000007.1"/>
</dbReference>
<dbReference type="Gene3D" id="3.30.450.80">
    <property type="entry name" value="Transcription factor LuxR-like, autoinducer-binding domain"/>
    <property type="match status" value="1"/>
</dbReference>
<evidence type="ECO:0000256" key="3">
    <source>
        <dbReference type="ARBA" id="ARBA00023163"/>
    </source>
</evidence>
<dbReference type="GO" id="GO:0003677">
    <property type="term" value="F:DNA binding"/>
    <property type="evidence" value="ECO:0007669"/>
    <property type="project" value="UniProtKB-KW"/>
</dbReference>
<dbReference type="Pfam" id="PF00196">
    <property type="entry name" value="GerE"/>
    <property type="match status" value="1"/>
</dbReference>
<dbReference type="PANTHER" id="PTHR44688:SF16">
    <property type="entry name" value="DNA-BINDING TRANSCRIPTIONAL ACTIVATOR DEVR_DOSR"/>
    <property type="match status" value="1"/>
</dbReference>
<evidence type="ECO:0000256" key="1">
    <source>
        <dbReference type="ARBA" id="ARBA00023015"/>
    </source>
</evidence>
<dbReference type="OrthoDB" id="3170288at2"/>
<dbReference type="AlphaFoldDB" id="A0A366FMR5"/>
<dbReference type="Pfam" id="PF03472">
    <property type="entry name" value="Autoind_bind"/>
    <property type="match status" value="1"/>
</dbReference>
<dbReference type="CDD" id="cd06170">
    <property type="entry name" value="LuxR_C_like"/>
    <property type="match status" value="1"/>
</dbReference>
<dbReference type="PROSITE" id="PS50043">
    <property type="entry name" value="HTH_LUXR_2"/>
    <property type="match status" value="1"/>
</dbReference>
<keyword evidence="6" id="KW-1185">Reference proteome</keyword>
<dbReference type="InterPro" id="IPR036693">
    <property type="entry name" value="TF_LuxR_autoind-bd_dom_sf"/>
</dbReference>
<keyword evidence="1" id="KW-0805">Transcription regulation</keyword>
<dbReference type="GO" id="GO:0006355">
    <property type="term" value="P:regulation of DNA-templated transcription"/>
    <property type="evidence" value="ECO:0007669"/>
    <property type="project" value="InterPro"/>
</dbReference>
<dbReference type="InterPro" id="IPR016032">
    <property type="entry name" value="Sig_transdc_resp-reg_C-effctor"/>
</dbReference>
<dbReference type="EMBL" id="QNRK01000007">
    <property type="protein sequence ID" value="RBP15928.1"/>
    <property type="molecule type" value="Genomic_DNA"/>
</dbReference>
<accession>A0A366FMR5</accession>
<keyword evidence="3" id="KW-0804">Transcription</keyword>
<feature type="domain" description="HTH luxR-type" evidence="4">
    <location>
        <begin position="175"/>
        <end position="240"/>
    </location>
</feature>
<dbReference type="Proteomes" id="UP000253529">
    <property type="component" value="Unassembled WGS sequence"/>
</dbReference>
<keyword evidence="2" id="KW-0238">DNA-binding</keyword>
<protein>
    <submittedName>
        <fullName evidence="5">LuxR family quorum-sensing system transcriptional regulator CciR</fullName>
    </submittedName>
</protein>
<sequence length="251" mass="27799">MKGIGLGSAATKLTDKILGYNTDDVVDIMKDIAAEYGLSHIAYLCLASGKSAESNLLTSFVTFSKDWQVRYFLKQYSTIDPILEWGRAAIVPFDWETVEKDDPVIIEFFKDALRYHVGRNGISIPVRNRNNLNSLVSFTSDAPRPTWEAFKKHNMIRLQHLAVLIDSATSVGAKIPVPSIQLSRREEQCLIWAARGKTQHEIGQILGLSPASVRSHLDTTRHKLRCLNLAHTVGVAIATGVLPAAALKESF</sequence>
<dbReference type="InterPro" id="IPR005143">
    <property type="entry name" value="TF_LuxR_autoind-bd_dom"/>
</dbReference>
<comment type="caution">
    <text evidence="5">The sequence shown here is derived from an EMBL/GenBank/DDBJ whole genome shotgun (WGS) entry which is preliminary data.</text>
</comment>
<gene>
    <name evidence="5" type="ORF">DFR50_107198</name>
</gene>
<evidence type="ECO:0000256" key="2">
    <source>
        <dbReference type="ARBA" id="ARBA00023125"/>
    </source>
</evidence>
<evidence type="ECO:0000313" key="6">
    <source>
        <dbReference type="Proteomes" id="UP000253529"/>
    </source>
</evidence>
<dbReference type="InterPro" id="IPR000792">
    <property type="entry name" value="Tscrpt_reg_LuxR_C"/>
</dbReference>
<evidence type="ECO:0000313" key="5">
    <source>
        <dbReference type="EMBL" id="RBP15928.1"/>
    </source>
</evidence>
<dbReference type="PRINTS" id="PR00038">
    <property type="entry name" value="HTHLUXR"/>
</dbReference>
<dbReference type="PANTHER" id="PTHR44688">
    <property type="entry name" value="DNA-BINDING TRANSCRIPTIONAL ACTIVATOR DEVR_DOSR"/>
    <property type="match status" value="1"/>
</dbReference>
<evidence type="ECO:0000259" key="4">
    <source>
        <dbReference type="PROSITE" id="PS50043"/>
    </source>
</evidence>
<dbReference type="SMART" id="SM00421">
    <property type="entry name" value="HTH_LUXR"/>
    <property type="match status" value="1"/>
</dbReference>
<dbReference type="SUPFAM" id="SSF75516">
    <property type="entry name" value="Pheromone-binding domain of LuxR-like quorum-sensing transcription factors"/>
    <property type="match status" value="1"/>
</dbReference>
<reference evidence="5 6" key="1">
    <citation type="submission" date="2018-06" db="EMBL/GenBank/DDBJ databases">
        <title>Genomic Encyclopedia of Type Strains, Phase IV (KMG-IV): sequencing the most valuable type-strain genomes for metagenomic binning, comparative biology and taxonomic classification.</title>
        <authorList>
            <person name="Goeker M."/>
        </authorList>
    </citation>
    <scope>NUCLEOTIDE SEQUENCE [LARGE SCALE GENOMIC DNA]</scope>
    <source>
        <strain evidence="5 6">DSM 24875</strain>
    </source>
</reference>
<proteinExistence type="predicted"/>
<dbReference type="SUPFAM" id="SSF46894">
    <property type="entry name" value="C-terminal effector domain of the bipartite response regulators"/>
    <property type="match status" value="1"/>
</dbReference>
<name>A0A366FMR5_9HYPH</name>
<organism evidence="5 6">
    <name type="scientific">Roseiarcus fermentans</name>
    <dbReference type="NCBI Taxonomy" id="1473586"/>
    <lineage>
        <taxon>Bacteria</taxon>
        <taxon>Pseudomonadati</taxon>
        <taxon>Pseudomonadota</taxon>
        <taxon>Alphaproteobacteria</taxon>
        <taxon>Hyphomicrobiales</taxon>
        <taxon>Roseiarcaceae</taxon>
        <taxon>Roseiarcus</taxon>
    </lineage>
</organism>
<dbReference type="Gene3D" id="1.10.10.10">
    <property type="entry name" value="Winged helix-like DNA-binding domain superfamily/Winged helix DNA-binding domain"/>
    <property type="match status" value="1"/>
</dbReference>
<dbReference type="InterPro" id="IPR036388">
    <property type="entry name" value="WH-like_DNA-bd_sf"/>
</dbReference>